<feature type="region of interest" description="Disordered" evidence="2">
    <location>
        <begin position="1"/>
        <end position="28"/>
    </location>
</feature>
<accession>A0A3B0MEM2</accession>
<dbReference type="VEuPathDB" id="PiroplasmaDB:TA19840"/>
<sequence>MNSEFMIDFGSDSKPQENNGRNQEDDTLDNFTNSILSQYASGLNPPICKVSPSTQDVPFQPEKLPFDFSNSSNEDSNSVNSDDLSSFNNCINKIEILYTMSTKLEKQWNDWFHLIKERSNYNRYDLSLKKPTIWKQNYNLNDLHLESISHWIEISSNILCCLAYTLNIDSNIFDLSGSKLLQESIDEAYSKFNTDISKVWEQPNVSNQQSKNDFKNEYLKMIKFNTRLQSDYERILEKLRNERDEALSKAEQKTLLEKEICTLKNQISKLEKELDNKNKEIEDLNKSLESSNRIHLQVIKKNEELVSTNQKLMMDKSNFIDKDTAKQIIKQYYDEESRGGERKEDIVQLLERMLDINMKSKRLESSQTENRRSLLNEFMEFVNENVESR</sequence>
<evidence type="ECO:0000256" key="1">
    <source>
        <dbReference type="SAM" id="Coils"/>
    </source>
</evidence>
<evidence type="ECO:0000313" key="3">
    <source>
        <dbReference type="EMBL" id="SVP88250.1"/>
    </source>
</evidence>
<organism evidence="3">
    <name type="scientific">Theileria annulata</name>
    <dbReference type="NCBI Taxonomy" id="5874"/>
    <lineage>
        <taxon>Eukaryota</taxon>
        <taxon>Sar</taxon>
        <taxon>Alveolata</taxon>
        <taxon>Apicomplexa</taxon>
        <taxon>Aconoidasida</taxon>
        <taxon>Piroplasmida</taxon>
        <taxon>Theileriidae</taxon>
        <taxon>Theileria</taxon>
    </lineage>
</organism>
<reference evidence="3" key="1">
    <citation type="submission" date="2018-07" db="EMBL/GenBank/DDBJ databases">
        <authorList>
            <person name="Quirk P.G."/>
            <person name="Krulwich T.A."/>
        </authorList>
    </citation>
    <scope>NUCLEOTIDE SEQUENCE</scope>
    <source>
        <strain evidence="3">Anand</strain>
    </source>
</reference>
<feature type="coiled-coil region" evidence="1">
    <location>
        <begin position="225"/>
        <end position="294"/>
    </location>
</feature>
<feature type="compositionally biased region" description="Low complexity" evidence="2">
    <location>
        <begin position="66"/>
        <end position="81"/>
    </location>
</feature>
<proteinExistence type="predicted"/>
<gene>
    <name evidence="3" type="ORF">TAT_000011300</name>
    <name evidence="4" type="ORF">TAV_000011100</name>
</gene>
<keyword evidence="1" id="KW-0175">Coiled coil</keyword>
<evidence type="ECO:0000313" key="4">
    <source>
        <dbReference type="EMBL" id="SVP89421.1"/>
    </source>
</evidence>
<dbReference type="AlphaFoldDB" id="A0A3B0MEM2"/>
<protein>
    <submittedName>
        <fullName evidence="3">Uncharacterized protein</fullName>
    </submittedName>
</protein>
<dbReference type="EMBL" id="UIVS01000001">
    <property type="protein sequence ID" value="SVP89421.1"/>
    <property type="molecule type" value="Genomic_DNA"/>
</dbReference>
<evidence type="ECO:0000256" key="2">
    <source>
        <dbReference type="SAM" id="MobiDB-lite"/>
    </source>
</evidence>
<feature type="region of interest" description="Disordered" evidence="2">
    <location>
        <begin position="61"/>
        <end position="81"/>
    </location>
</feature>
<name>A0A3B0MEM2_THEAN</name>
<dbReference type="EMBL" id="UIVT01000001">
    <property type="protein sequence ID" value="SVP88250.1"/>
    <property type="molecule type" value="Genomic_DNA"/>
</dbReference>